<organism evidence="1 2">
    <name type="scientific">Mycoplasmopsis felis</name>
    <dbReference type="NCBI Taxonomy" id="33923"/>
    <lineage>
        <taxon>Bacteria</taxon>
        <taxon>Bacillati</taxon>
        <taxon>Mycoplasmatota</taxon>
        <taxon>Mycoplasmoidales</taxon>
        <taxon>Metamycoplasmataceae</taxon>
        <taxon>Mycoplasmopsis</taxon>
    </lineage>
</organism>
<dbReference type="NCBIfam" id="NF045968">
    <property type="entry name" value="mutase_MAG5620"/>
    <property type="match status" value="1"/>
</dbReference>
<dbReference type="AlphaFoldDB" id="A0A809S8K1"/>
<sequence length="530" mass="65028">MKLSENQLKNWYSFYYDQNLIHLTYKEFLLKINDNLLNLENPRITFDGIEFLNNNIYELNSFNIYYLIILIDIYLSENINKRKKQIFLGKDNNIDLEKIILLKKFFNKNNIKVFEYNISYVNDFIVLNTLSDMDLDLAIYLYKNEINNKYYLKIYNKDGLLSKEKINELINKSHNFDKEIKLSENKDSIQLNIDKFLNYYINKNNNHITKSEFKQDVLNIKITIEDPKSEYILLNLLRKFGYLVKRNIQKFKWETKIKKYLWIYFKWLNYNLNKYDLLIYIDKFNQLSIYLKIKNKFILIKDEELTYLYINYYYLTWKQNQVLERNKIFIPHYTSSSILNLLNNFNIPYDFLNNLKTNEVLLANQNKFFSSEIDKYLSFNNVQFVLNFCFILSSYKNNNNLLDYKFLKMKKYMNKYIVKNYSIKFEYKKNNELIHLFKSQKILNKFFYIEESINIDLNTIYDHTFLKLIIKDKNQNEYITFLYYDFYLNNFNIKIETKRTKNIFFFWIQKILIFQLNKSIQKILNLTKQT</sequence>
<protein>
    <submittedName>
        <fullName evidence="1">Uncharacterized protein</fullName>
    </submittedName>
</protein>
<name>A0A809S8K1_9BACT</name>
<dbReference type="RefSeq" id="WP_161552949.1">
    <property type="nucleotide sequence ID" value="NZ_AP022325.1"/>
</dbReference>
<evidence type="ECO:0000313" key="2">
    <source>
        <dbReference type="Proteomes" id="UP000464317"/>
    </source>
</evidence>
<gene>
    <name evidence="1" type="ORF">JPM2_1170</name>
</gene>
<keyword evidence="2" id="KW-1185">Reference proteome</keyword>
<proteinExistence type="predicted"/>
<accession>A0A809S8K1</accession>
<dbReference type="Proteomes" id="UP000464317">
    <property type="component" value="Chromosome"/>
</dbReference>
<evidence type="ECO:0000313" key="1">
    <source>
        <dbReference type="EMBL" id="BBU47424.1"/>
    </source>
</evidence>
<dbReference type="EMBL" id="AP022325">
    <property type="protein sequence ID" value="BBU47424.1"/>
    <property type="molecule type" value="Genomic_DNA"/>
</dbReference>
<dbReference type="KEGG" id="mfel:JPM2_1170"/>
<reference evidence="1 2" key="1">
    <citation type="submission" date="2020-01" db="EMBL/GenBank/DDBJ databases">
        <title>Complete genome sequence of Mycoplasma felis strain Myco-2.</title>
        <authorList>
            <person name="Kinoshita Y."/>
            <person name="Niwa H."/>
            <person name="Uchida-Fujii E."/>
            <person name="Nukada T."/>
        </authorList>
    </citation>
    <scope>NUCLEOTIDE SEQUENCE [LARGE SCALE GENOMIC DNA]</scope>
    <source>
        <strain evidence="1 2">Myco-2</strain>
    </source>
</reference>